<evidence type="ECO:0000256" key="6">
    <source>
        <dbReference type="ARBA" id="ARBA00022824"/>
    </source>
</evidence>
<keyword evidence="11" id="KW-0732">Signal</keyword>
<dbReference type="GO" id="GO:0005789">
    <property type="term" value="C:endoplasmic reticulum membrane"/>
    <property type="evidence" value="ECO:0007669"/>
    <property type="project" value="UniProtKB-SubCell"/>
</dbReference>
<comment type="caution">
    <text evidence="10">Lacks conserved residue(s) required for the propagation of feature annotation.</text>
</comment>
<keyword evidence="8 10" id="KW-0472">Membrane</keyword>
<comment type="function">
    <text evidence="9">Mannosyltransferase involved in glycosylphosphatidylinositol-anchor biosynthesis. Transfers the third mannose to Man2-GlcN-acyl-PI during GPI precursor assembly.</text>
</comment>
<feature type="transmembrane region" description="Helical" evidence="10">
    <location>
        <begin position="381"/>
        <end position="399"/>
    </location>
</feature>
<evidence type="ECO:0000256" key="3">
    <source>
        <dbReference type="ARBA" id="ARBA00022676"/>
    </source>
</evidence>
<dbReference type="OrthoDB" id="416834at2759"/>
<sequence>MSTTTRLALAVRVLIALCTRTFFQPDEYFQSLEPAHHAVFGYAHLTWEWLAPKPIRSIIYPALNIPIFWTLKALALSETWIGAWLLIYIPRMLHGTLAAATDIWLCEIARRWLGSQYVSTALFLSLTSFFHSLSLSRSLSNSLETSLTTIAFAHYPWDASSHLSPQLIYNSSRMKTTLIFSALACAARPTNAVIWFYLYGKLFWFLRSSRRTVRALFLQVVTIGLIAVLSLFALDSLYYQKPTLTPLNFLLTNLSSVSLFYGSNSWHYYLTQALPILCTTALPFVLHGMWSVVFDRHAAALRNMFTAVVWCIGCYSMAGHKEWRFIHPILPLLHIFAAKSLVDLSDRGSTKERKIANKRAVEPRPFIQRFIYSLPPIRKGFLIFLSLTIPASLYVVLFYCSAPISVLSYVRSLPVNDLRNGGIGFLMPCHSTPGHAYIHRKDLASGKMWTLGCEPPLQYVASCPSVLVSPRDEPNNHRNQNLPTYRDQTDVFFHSPVEYLQSRFPAHVNLSFPLSPFPSSISGAPAPDGYPWAHEWPRYLVFFGTLLEEEGVQNLLEAKGYGEVWRKGRSWEGEGLRKGGVRVWKWRG</sequence>
<protein>
    <recommendedName>
        <fullName evidence="10">Mannosyltransferase</fullName>
        <ecNumber evidence="10">2.4.1.-</ecNumber>
    </recommendedName>
</protein>
<gene>
    <name evidence="12" type="ORF">D9615_004140</name>
</gene>
<comment type="caution">
    <text evidence="12">The sequence shown here is derived from an EMBL/GenBank/DDBJ whole genome shotgun (WGS) entry which is preliminary data.</text>
</comment>
<evidence type="ECO:0000256" key="10">
    <source>
        <dbReference type="RuleBase" id="RU363075"/>
    </source>
</evidence>
<dbReference type="GO" id="GO:0000026">
    <property type="term" value="F:alpha-1,2-mannosyltransferase activity"/>
    <property type="evidence" value="ECO:0007669"/>
    <property type="project" value="TreeGrafter"/>
</dbReference>
<keyword evidence="7 10" id="KW-1133">Transmembrane helix</keyword>
<name>A0A8H5HCA6_9AGAR</name>
<evidence type="ECO:0000256" key="1">
    <source>
        <dbReference type="ARBA" id="ARBA00004477"/>
    </source>
</evidence>
<evidence type="ECO:0000256" key="4">
    <source>
        <dbReference type="ARBA" id="ARBA00022679"/>
    </source>
</evidence>
<dbReference type="AlphaFoldDB" id="A0A8H5HCA6"/>
<comment type="subcellular location">
    <subcellularLocation>
        <location evidence="1 10">Endoplasmic reticulum membrane</location>
        <topology evidence="1 10">Multi-pass membrane protein</topology>
    </subcellularLocation>
</comment>
<comment type="similarity">
    <text evidence="2">Belongs to the glycosyltransferase 22 family. PIGB subfamily.</text>
</comment>
<proteinExistence type="inferred from homology"/>
<dbReference type="Proteomes" id="UP000565441">
    <property type="component" value="Unassembled WGS sequence"/>
</dbReference>
<keyword evidence="3 10" id="KW-0328">Glycosyltransferase</keyword>
<reference evidence="12 13" key="1">
    <citation type="journal article" date="2020" name="ISME J.">
        <title>Uncovering the hidden diversity of litter-decomposition mechanisms in mushroom-forming fungi.</title>
        <authorList>
            <person name="Floudas D."/>
            <person name="Bentzer J."/>
            <person name="Ahren D."/>
            <person name="Johansson T."/>
            <person name="Persson P."/>
            <person name="Tunlid A."/>
        </authorList>
    </citation>
    <scope>NUCLEOTIDE SEQUENCE [LARGE SCALE GENOMIC DNA]</scope>
    <source>
        <strain evidence="12 13">CBS 661.87</strain>
    </source>
</reference>
<evidence type="ECO:0000256" key="5">
    <source>
        <dbReference type="ARBA" id="ARBA00022692"/>
    </source>
</evidence>
<organism evidence="12 13">
    <name type="scientific">Tricholomella constricta</name>
    <dbReference type="NCBI Taxonomy" id="117010"/>
    <lineage>
        <taxon>Eukaryota</taxon>
        <taxon>Fungi</taxon>
        <taxon>Dikarya</taxon>
        <taxon>Basidiomycota</taxon>
        <taxon>Agaricomycotina</taxon>
        <taxon>Agaricomycetes</taxon>
        <taxon>Agaricomycetidae</taxon>
        <taxon>Agaricales</taxon>
        <taxon>Tricholomatineae</taxon>
        <taxon>Lyophyllaceae</taxon>
        <taxon>Tricholomella</taxon>
    </lineage>
</organism>
<dbReference type="Pfam" id="PF03901">
    <property type="entry name" value="Glyco_transf_22"/>
    <property type="match status" value="1"/>
</dbReference>
<dbReference type="PANTHER" id="PTHR22760">
    <property type="entry name" value="GLYCOSYLTRANSFERASE"/>
    <property type="match status" value="1"/>
</dbReference>
<accession>A0A8H5HCA6</accession>
<dbReference type="EMBL" id="JAACJP010000012">
    <property type="protein sequence ID" value="KAF5380866.1"/>
    <property type="molecule type" value="Genomic_DNA"/>
</dbReference>
<dbReference type="PANTHER" id="PTHR22760:SF4">
    <property type="entry name" value="GPI MANNOSYLTRANSFERASE 3"/>
    <property type="match status" value="1"/>
</dbReference>
<evidence type="ECO:0000313" key="13">
    <source>
        <dbReference type="Proteomes" id="UP000565441"/>
    </source>
</evidence>
<dbReference type="GO" id="GO:0006506">
    <property type="term" value="P:GPI anchor biosynthetic process"/>
    <property type="evidence" value="ECO:0007669"/>
    <property type="project" value="TreeGrafter"/>
</dbReference>
<evidence type="ECO:0000256" key="2">
    <source>
        <dbReference type="ARBA" id="ARBA00006065"/>
    </source>
</evidence>
<feature type="transmembrane region" description="Helical" evidence="10">
    <location>
        <begin position="212"/>
        <end position="234"/>
    </location>
</feature>
<dbReference type="EC" id="2.4.1.-" evidence="10"/>
<feature type="chain" id="PRO_5034672882" description="Mannosyltransferase" evidence="11">
    <location>
        <begin position="24"/>
        <end position="588"/>
    </location>
</feature>
<evidence type="ECO:0000313" key="12">
    <source>
        <dbReference type="EMBL" id="KAF5380866.1"/>
    </source>
</evidence>
<feature type="transmembrane region" description="Helical" evidence="10">
    <location>
        <begin position="178"/>
        <end position="200"/>
    </location>
</feature>
<keyword evidence="6 10" id="KW-0256">Endoplasmic reticulum</keyword>
<evidence type="ECO:0000256" key="11">
    <source>
        <dbReference type="SAM" id="SignalP"/>
    </source>
</evidence>
<evidence type="ECO:0000256" key="9">
    <source>
        <dbReference type="ARBA" id="ARBA00024708"/>
    </source>
</evidence>
<feature type="signal peptide" evidence="11">
    <location>
        <begin position="1"/>
        <end position="23"/>
    </location>
</feature>
<evidence type="ECO:0000256" key="8">
    <source>
        <dbReference type="ARBA" id="ARBA00023136"/>
    </source>
</evidence>
<keyword evidence="4" id="KW-0808">Transferase</keyword>
<keyword evidence="13" id="KW-1185">Reference proteome</keyword>
<feature type="transmembrane region" description="Helical" evidence="10">
    <location>
        <begin position="266"/>
        <end position="287"/>
    </location>
</feature>
<evidence type="ECO:0000256" key="7">
    <source>
        <dbReference type="ARBA" id="ARBA00022989"/>
    </source>
</evidence>
<dbReference type="InterPro" id="IPR005599">
    <property type="entry name" value="GPI_mannosylTrfase"/>
</dbReference>
<keyword evidence="5 10" id="KW-0812">Transmembrane</keyword>